<comment type="caution">
    <text evidence="1">The sequence shown here is derived from an EMBL/GenBank/DDBJ whole genome shotgun (WGS) entry which is preliminary data.</text>
</comment>
<gene>
    <name evidence="1" type="ORF">LPJ64_004680</name>
</gene>
<sequence>MDISCETVVLDLDAILQEWQQVHSRSTSQASTLLNLQQQADKAQKHIMPNSQILLATLHQEAEQCIRSIRQDFHAYAAAVAKLDALQETMADRCVCADDELMQTAGLTAEFVRGLVKDRRRAYAKEYLRRRELIKGRAERWAGMWIESLVDYRIEEDYLERIRCLRNARQWLANKAALEDLDKKR</sequence>
<keyword evidence="2" id="KW-1185">Reference proteome</keyword>
<accession>A0A9W8CH34</accession>
<dbReference type="AlphaFoldDB" id="A0A9W8CH34"/>
<organism evidence="1 2">
    <name type="scientific">Coemansia asiatica</name>
    <dbReference type="NCBI Taxonomy" id="1052880"/>
    <lineage>
        <taxon>Eukaryota</taxon>
        <taxon>Fungi</taxon>
        <taxon>Fungi incertae sedis</taxon>
        <taxon>Zoopagomycota</taxon>
        <taxon>Kickxellomycotina</taxon>
        <taxon>Kickxellomycetes</taxon>
        <taxon>Kickxellales</taxon>
        <taxon>Kickxellaceae</taxon>
        <taxon>Coemansia</taxon>
    </lineage>
</organism>
<name>A0A9W8CH34_9FUNG</name>
<protein>
    <submittedName>
        <fullName evidence="1">Uncharacterized protein</fullName>
    </submittedName>
</protein>
<evidence type="ECO:0000313" key="2">
    <source>
        <dbReference type="Proteomes" id="UP001145021"/>
    </source>
</evidence>
<dbReference type="EMBL" id="JANBOH010000242">
    <property type="protein sequence ID" value="KAJ1643561.1"/>
    <property type="molecule type" value="Genomic_DNA"/>
</dbReference>
<reference evidence="1" key="1">
    <citation type="submission" date="2022-07" db="EMBL/GenBank/DDBJ databases">
        <title>Phylogenomic reconstructions and comparative analyses of Kickxellomycotina fungi.</title>
        <authorList>
            <person name="Reynolds N.K."/>
            <person name="Stajich J.E."/>
            <person name="Barry K."/>
            <person name="Grigoriev I.V."/>
            <person name="Crous P."/>
            <person name="Smith M.E."/>
        </authorList>
    </citation>
    <scope>NUCLEOTIDE SEQUENCE</scope>
    <source>
        <strain evidence="1">NBRC 105413</strain>
    </source>
</reference>
<dbReference type="Proteomes" id="UP001145021">
    <property type="component" value="Unassembled WGS sequence"/>
</dbReference>
<proteinExistence type="predicted"/>
<evidence type="ECO:0000313" key="1">
    <source>
        <dbReference type="EMBL" id="KAJ1643561.1"/>
    </source>
</evidence>